<proteinExistence type="predicted"/>
<dbReference type="Proteomes" id="UP000500895">
    <property type="component" value="Chromosome"/>
</dbReference>
<sequence>MVVFERTKPPLSELDIKRVENRLGIRLPQDLKEHYLRYNGGTPRPQFFPKDGDAYEVKKFLPMNIEDPVGTTFEDSYVMMVEQTPDFPRGCIPFADDPSGDMFLYSVRPESFGNIMFISHEDYEDEDRYVVFLAPTLRDFIDSLTEEPEAL</sequence>
<dbReference type="SUPFAM" id="SSF160631">
    <property type="entry name" value="SMI1/KNR4-like"/>
    <property type="match status" value="1"/>
</dbReference>
<dbReference type="InterPro" id="IPR037883">
    <property type="entry name" value="Knr4/Smi1-like_sf"/>
</dbReference>
<dbReference type="SMART" id="SM00860">
    <property type="entry name" value="SMI1_KNR4"/>
    <property type="match status" value="1"/>
</dbReference>
<accession>A0A6G9A885</accession>
<feature type="domain" description="Knr4/Smi1-like" evidence="1">
    <location>
        <begin position="10"/>
        <end position="143"/>
    </location>
</feature>
<dbReference type="AlphaFoldDB" id="A0A6G9A885"/>
<evidence type="ECO:0000313" key="2">
    <source>
        <dbReference type="EMBL" id="QIP08524.1"/>
    </source>
</evidence>
<dbReference type="RefSeq" id="WP_166468612.1">
    <property type="nucleotide sequence ID" value="NZ_CP050066.2"/>
</dbReference>
<dbReference type="Pfam" id="PF09346">
    <property type="entry name" value="SMI1_KNR4"/>
    <property type="match status" value="1"/>
</dbReference>
<organism evidence="2 3">
    <name type="scientific">Bradyrhizobium symbiodeficiens</name>
    <dbReference type="NCBI Taxonomy" id="1404367"/>
    <lineage>
        <taxon>Bacteria</taxon>
        <taxon>Pseudomonadati</taxon>
        <taxon>Pseudomonadota</taxon>
        <taxon>Alphaproteobacteria</taxon>
        <taxon>Hyphomicrobiales</taxon>
        <taxon>Nitrobacteraceae</taxon>
        <taxon>Bradyrhizobium</taxon>
    </lineage>
</organism>
<dbReference type="InterPro" id="IPR018958">
    <property type="entry name" value="Knr4/Smi1-like_dom"/>
</dbReference>
<dbReference type="Gene3D" id="3.40.1580.10">
    <property type="entry name" value="SMI1/KNR4-like"/>
    <property type="match status" value="1"/>
</dbReference>
<evidence type="ECO:0000313" key="3">
    <source>
        <dbReference type="Proteomes" id="UP000500895"/>
    </source>
</evidence>
<gene>
    <name evidence="2" type="ORF">HAV00_20685</name>
</gene>
<dbReference type="EMBL" id="CP050066">
    <property type="protein sequence ID" value="QIP08524.1"/>
    <property type="molecule type" value="Genomic_DNA"/>
</dbReference>
<protein>
    <submittedName>
        <fullName evidence="2">SMI1/KNR4 family protein</fullName>
    </submittedName>
</protein>
<evidence type="ECO:0000259" key="1">
    <source>
        <dbReference type="SMART" id="SM00860"/>
    </source>
</evidence>
<reference evidence="2 3" key="1">
    <citation type="journal article" date="2020" name="Int. J. Syst. Evol. Microbiol.">
        <title>Description and complete genome sequences of Bradyrhizobium symbiodeficiens sp. nov., a non-symbiotic bacterium associated with legumes native to Canada.</title>
        <authorList>
            <person name="Bromfield E.S.P."/>
            <person name="Cloutier S."/>
            <person name="Nguyen H.D.T."/>
        </authorList>
    </citation>
    <scope>NUCLEOTIDE SEQUENCE [LARGE SCALE GENOMIC DNA]</scope>
    <source>
        <strain evidence="2 3">101S1MB</strain>
    </source>
</reference>
<name>A0A6G9A885_9BRAD</name>